<evidence type="ECO:0000256" key="2">
    <source>
        <dbReference type="SAM" id="Phobius"/>
    </source>
</evidence>
<dbReference type="InterPro" id="IPR015943">
    <property type="entry name" value="WD40/YVTN_repeat-like_dom_sf"/>
</dbReference>
<proteinExistence type="predicted"/>
<name>A0A4T0NV14_9BASI</name>
<keyword evidence="2" id="KW-0812">Transmembrane</keyword>
<dbReference type="AlphaFoldDB" id="A0A4T0NV14"/>
<protein>
    <submittedName>
        <fullName evidence="3">Uncharacterized protein</fullName>
    </submittedName>
</protein>
<evidence type="ECO:0000313" key="4">
    <source>
        <dbReference type="Proteomes" id="UP000307169"/>
    </source>
</evidence>
<keyword evidence="2" id="KW-0472">Membrane</keyword>
<dbReference type="InterPro" id="IPR036322">
    <property type="entry name" value="WD40_repeat_dom_sf"/>
</dbReference>
<dbReference type="SUPFAM" id="SSF50978">
    <property type="entry name" value="WD40 repeat-like"/>
    <property type="match status" value="1"/>
</dbReference>
<keyword evidence="1" id="KW-0853">WD repeat</keyword>
<sequence>MKSPILYIFLNSISQSMGKRPPAPLYIIRSHESSISKVSFNRNSDCILSADDDGVVVITSTKTMRSSRRWKAHESAVLTLEITDDYLLTQVIGLLLCLLLTIAGMAGTTW</sequence>
<accession>A0A4T0NV14</accession>
<keyword evidence="2" id="KW-1133">Transmembrane helix</keyword>
<organism evidence="3 4">
    <name type="scientific">Wallemia mellicola</name>
    <dbReference type="NCBI Taxonomy" id="1708541"/>
    <lineage>
        <taxon>Eukaryota</taxon>
        <taxon>Fungi</taxon>
        <taxon>Dikarya</taxon>
        <taxon>Basidiomycota</taxon>
        <taxon>Wallemiomycotina</taxon>
        <taxon>Wallemiomycetes</taxon>
        <taxon>Wallemiales</taxon>
        <taxon>Wallemiaceae</taxon>
        <taxon>Wallemia</taxon>
    </lineage>
</organism>
<dbReference type="InterPro" id="IPR001680">
    <property type="entry name" value="WD40_rpt"/>
</dbReference>
<evidence type="ECO:0000313" key="3">
    <source>
        <dbReference type="EMBL" id="TIC01374.1"/>
    </source>
</evidence>
<comment type="caution">
    <text evidence="3">The sequence shown here is derived from an EMBL/GenBank/DDBJ whole genome shotgun (WGS) entry which is preliminary data.</text>
</comment>
<dbReference type="PROSITE" id="PS50082">
    <property type="entry name" value="WD_REPEATS_2"/>
    <property type="match status" value="1"/>
</dbReference>
<reference evidence="3 4" key="1">
    <citation type="submission" date="2019-03" db="EMBL/GenBank/DDBJ databases">
        <title>Sequencing 25 genomes of Wallemia mellicola.</title>
        <authorList>
            <person name="Gostincar C."/>
        </authorList>
    </citation>
    <scope>NUCLEOTIDE SEQUENCE [LARGE SCALE GENOMIC DNA]</scope>
    <source>
        <strain evidence="3 4">EXF-1262</strain>
    </source>
</reference>
<feature type="transmembrane region" description="Helical" evidence="2">
    <location>
        <begin position="87"/>
        <end position="107"/>
    </location>
</feature>
<dbReference type="EMBL" id="SPRH01000017">
    <property type="protein sequence ID" value="TIC01374.1"/>
    <property type="molecule type" value="Genomic_DNA"/>
</dbReference>
<dbReference type="Gene3D" id="2.130.10.10">
    <property type="entry name" value="YVTN repeat-like/Quinoprotein amine dehydrogenase"/>
    <property type="match status" value="1"/>
</dbReference>
<dbReference type="SMART" id="SM00320">
    <property type="entry name" value="WD40"/>
    <property type="match status" value="1"/>
</dbReference>
<dbReference type="Proteomes" id="UP000307169">
    <property type="component" value="Unassembled WGS sequence"/>
</dbReference>
<evidence type="ECO:0000256" key="1">
    <source>
        <dbReference type="PROSITE-ProRule" id="PRU00221"/>
    </source>
</evidence>
<gene>
    <name evidence="3" type="ORF">E3Q17_01858</name>
</gene>
<feature type="repeat" description="WD" evidence="1">
    <location>
        <begin position="28"/>
        <end position="69"/>
    </location>
</feature>